<evidence type="ECO:0000313" key="2">
    <source>
        <dbReference type="Proteomes" id="UP000283855"/>
    </source>
</evidence>
<organism evidence="1 2">
    <name type="scientific">Phocaeicola coprophilus</name>
    <dbReference type="NCBI Taxonomy" id="387090"/>
    <lineage>
        <taxon>Bacteria</taxon>
        <taxon>Pseudomonadati</taxon>
        <taxon>Bacteroidota</taxon>
        <taxon>Bacteroidia</taxon>
        <taxon>Bacteroidales</taxon>
        <taxon>Bacteroidaceae</taxon>
        <taxon>Phocaeicola</taxon>
    </lineage>
</organism>
<dbReference type="Proteomes" id="UP000283855">
    <property type="component" value="Unassembled WGS sequence"/>
</dbReference>
<gene>
    <name evidence="1" type="ORF">DW921_02445</name>
</gene>
<dbReference type="InterPro" id="IPR014985">
    <property type="entry name" value="WbqC"/>
</dbReference>
<accession>A0A413T493</accession>
<comment type="caution">
    <text evidence="1">The sequence shown here is derived from an EMBL/GenBank/DDBJ whole genome shotgun (WGS) entry which is preliminary data.</text>
</comment>
<evidence type="ECO:0000313" key="1">
    <source>
        <dbReference type="EMBL" id="RHA78388.1"/>
    </source>
</evidence>
<dbReference type="RefSeq" id="WP_118399937.1">
    <property type="nucleotide sequence ID" value="NZ_CABJGD010000003.1"/>
</dbReference>
<dbReference type="EMBL" id="QSFT01000003">
    <property type="protein sequence ID" value="RHA78388.1"/>
    <property type="molecule type" value="Genomic_DNA"/>
</dbReference>
<reference evidence="1 2" key="1">
    <citation type="submission" date="2018-08" db="EMBL/GenBank/DDBJ databases">
        <title>A genome reference for cultivated species of the human gut microbiota.</title>
        <authorList>
            <person name="Zou Y."/>
            <person name="Xue W."/>
            <person name="Luo G."/>
        </authorList>
    </citation>
    <scope>NUCLEOTIDE SEQUENCE [LARGE SCALE GENOMIC DNA]</scope>
    <source>
        <strain evidence="1 2">AM42-38</strain>
    </source>
</reference>
<dbReference type="Pfam" id="PF08889">
    <property type="entry name" value="WbqC"/>
    <property type="match status" value="1"/>
</dbReference>
<name>A0A413T493_9BACT</name>
<proteinExistence type="predicted"/>
<protein>
    <recommendedName>
        <fullName evidence="3">WbqC family protein</fullName>
    </recommendedName>
</protein>
<sequence length="218" mass="25620">MKKEVILGSAYLGPVEYYTKLFAYDTVRVERYDHYMKQTYRNRCVIASADGPLALTIPTEKGDDAKCLMKDIRISDHGNWRHVHWNAFVAAYRHSPFFDYYADEFHRFFEERYTWLYDFNAELCSWVCEQIDLQPRIIPTDDYLPVSETADDFRERIHPKRLPQEADLDFVPKAYYQVFDARLGFLPNLSIVDLLFNMGPESLLVLRDSTVGSSQSSR</sequence>
<evidence type="ECO:0008006" key="3">
    <source>
        <dbReference type="Google" id="ProtNLM"/>
    </source>
</evidence>
<dbReference type="AlphaFoldDB" id="A0A413T493"/>